<keyword evidence="4" id="KW-1185">Reference proteome</keyword>
<dbReference type="EMBL" id="VDFV01000061">
    <property type="protein sequence ID" value="TNC62008.1"/>
    <property type="molecule type" value="Genomic_DNA"/>
</dbReference>
<dbReference type="SMART" id="SM00226">
    <property type="entry name" value="LMWPc"/>
    <property type="match status" value="1"/>
</dbReference>
<gene>
    <name evidence="3" type="ORF">FHG71_20655</name>
</gene>
<dbReference type="Gene3D" id="3.40.50.2300">
    <property type="match status" value="1"/>
</dbReference>
<accession>A0A5C4NAA5</accession>
<evidence type="ECO:0000313" key="4">
    <source>
        <dbReference type="Proteomes" id="UP000305709"/>
    </source>
</evidence>
<dbReference type="PANTHER" id="PTHR43428">
    <property type="entry name" value="ARSENATE REDUCTASE"/>
    <property type="match status" value="1"/>
</dbReference>
<proteinExistence type="predicted"/>
<reference evidence="3 4" key="1">
    <citation type="submission" date="2019-06" db="EMBL/GenBank/DDBJ databases">
        <authorList>
            <person name="Jiang L."/>
        </authorList>
    </citation>
    <scope>NUCLEOTIDE SEQUENCE [LARGE SCALE GENOMIC DNA]</scope>
    <source>
        <strain evidence="3 4">YIM 48858</strain>
    </source>
</reference>
<dbReference type="Pfam" id="PF01451">
    <property type="entry name" value="LMWPc"/>
    <property type="match status" value="1"/>
</dbReference>
<name>A0A5C4NAA5_9RHOB</name>
<dbReference type="InterPro" id="IPR023485">
    <property type="entry name" value="Ptyr_pPase"/>
</dbReference>
<dbReference type="Proteomes" id="UP000305709">
    <property type="component" value="Unassembled WGS sequence"/>
</dbReference>
<sequence>MAEAMMKRLYGTDCYVQSAGVRSDREIDGFAIAVCQEWGLELSRHRTRSFDDMRDWGDDLSAYDLVVALTPASAHCVADLTRAAAVQVEHWPILDPTGQGEGREERLDAYRRTRDMILARLLDRFGPPRGDWAPAP</sequence>
<dbReference type="PANTHER" id="PTHR43428:SF1">
    <property type="entry name" value="ARSENATE REDUCTASE"/>
    <property type="match status" value="1"/>
</dbReference>
<keyword evidence="1" id="KW-0059">Arsenical resistance</keyword>
<comment type="caution">
    <text evidence="3">The sequence shown here is derived from an EMBL/GenBank/DDBJ whole genome shotgun (WGS) entry which is preliminary data.</text>
</comment>
<organism evidence="3 4">
    <name type="scientific">Rubellimicrobium roseum</name>
    <dbReference type="NCBI Taxonomy" id="687525"/>
    <lineage>
        <taxon>Bacteria</taxon>
        <taxon>Pseudomonadati</taxon>
        <taxon>Pseudomonadota</taxon>
        <taxon>Alphaproteobacteria</taxon>
        <taxon>Rhodobacterales</taxon>
        <taxon>Roseobacteraceae</taxon>
        <taxon>Rubellimicrobium</taxon>
    </lineage>
</organism>
<dbReference type="OrthoDB" id="9799372at2"/>
<protein>
    <submittedName>
        <fullName evidence="3">Low molecular weight phosphatase family protein</fullName>
    </submittedName>
</protein>
<evidence type="ECO:0000313" key="3">
    <source>
        <dbReference type="EMBL" id="TNC62008.1"/>
    </source>
</evidence>
<evidence type="ECO:0000256" key="1">
    <source>
        <dbReference type="ARBA" id="ARBA00022849"/>
    </source>
</evidence>
<dbReference type="SUPFAM" id="SSF52788">
    <property type="entry name" value="Phosphotyrosine protein phosphatases I"/>
    <property type="match status" value="1"/>
</dbReference>
<dbReference type="InterPro" id="IPR036196">
    <property type="entry name" value="Ptyr_pPase_sf"/>
</dbReference>
<dbReference type="GO" id="GO:0046685">
    <property type="term" value="P:response to arsenic-containing substance"/>
    <property type="evidence" value="ECO:0007669"/>
    <property type="project" value="UniProtKB-KW"/>
</dbReference>
<feature type="domain" description="Phosphotyrosine protein phosphatase I" evidence="2">
    <location>
        <begin position="1"/>
        <end position="127"/>
    </location>
</feature>
<evidence type="ECO:0000259" key="2">
    <source>
        <dbReference type="SMART" id="SM00226"/>
    </source>
</evidence>
<dbReference type="AlphaFoldDB" id="A0A5C4NAA5"/>